<dbReference type="Proteomes" id="UP001148838">
    <property type="component" value="Unassembled WGS sequence"/>
</dbReference>
<comment type="caution">
    <text evidence="10">Lacks conserved residue(s) required for the propagation of feature annotation.</text>
</comment>
<feature type="transmembrane region" description="Helical" evidence="10">
    <location>
        <begin position="306"/>
        <end position="330"/>
    </location>
</feature>
<sequence length="386" mass="43593">MVGAEKISIDDRFHVLKKMFSIAGTPLVADNKSLWYRVYKPLLVVSGYLTLLTTFIGILKNLDNMDYVMEAARPGFVMINLLWMHFFISMKMDGVRRLLNMTKSFTWSDLPCRVTETGSLSMAGWIQRIQPLMWKANFCDWGAHLLYFILRGVANSDKPLFFNAWSPFDMDSIPLYIFVLIIQGLGSVMQGTTLFAVMGLYVGLVAVACTQLQKIQAALQNVRRGEETNLHARLAQCVAHHQLVVRYMRELENTFSMVLLGPFLSVVAALCFTAYTAITVMPFIVSSLLRCRIGCEPPPKLDPKDMWSFVIGGSAMHCGLSTGFMMYFVVYLQSGRVKDAVWNCEWVGAPVSFQRSLVFMLSVTKDFKLTAGKIIPVYQRTVMAVR</sequence>
<organism evidence="11 12">
    <name type="scientific">Periplaneta americana</name>
    <name type="common">American cockroach</name>
    <name type="synonym">Blatta americana</name>
    <dbReference type="NCBI Taxonomy" id="6978"/>
    <lineage>
        <taxon>Eukaryota</taxon>
        <taxon>Metazoa</taxon>
        <taxon>Ecdysozoa</taxon>
        <taxon>Arthropoda</taxon>
        <taxon>Hexapoda</taxon>
        <taxon>Insecta</taxon>
        <taxon>Pterygota</taxon>
        <taxon>Neoptera</taxon>
        <taxon>Polyneoptera</taxon>
        <taxon>Dictyoptera</taxon>
        <taxon>Blattodea</taxon>
        <taxon>Blattoidea</taxon>
        <taxon>Blattidae</taxon>
        <taxon>Blattinae</taxon>
        <taxon>Periplaneta</taxon>
    </lineage>
</organism>
<keyword evidence="12" id="KW-1185">Reference proteome</keyword>
<evidence type="ECO:0000256" key="9">
    <source>
        <dbReference type="ARBA" id="ARBA00023224"/>
    </source>
</evidence>
<evidence type="ECO:0000256" key="4">
    <source>
        <dbReference type="ARBA" id="ARBA00022692"/>
    </source>
</evidence>
<accession>A0ABQ8TY33</accession>
<keyword evidence="2" id="KW-1003">Cell membrane</keyword>
<dbReference type="InterPro" id="IPR004117">
    <property type="entry name" value="7tm6_olfct_rcpt"/>
</dbReference>
<feature type="transmembrane region" description="Helical" evidence="10">
    <location>
        <begin position="71"/>
        <end position="88"/>
    </location>
</feature>
<evidence type="ECO:0000313" key="12">
    <source>
        <dbReference type="Proteomes" id="UP001148838"/>
    </source>
</evidence>
<dbReference type="Pfam" id="PF02949">
    <property type="entry name" value="7tm_6"/>
    <property type="match status" value="1"/>
</dbReference>
<dbReference type="PANTHER" id="PTHR21137:SF35">
    <property type="entry name" value="ODORANT RECEPTOR 19A-RELATED"/>
    <property type="match status" value="1"/>
</dbReference>
<comment type="subcellular location">
    <subcellularLocation>
        <location evidence="1 10">Cell membrane</location>
        <topology evidence="1 10">Multi-pass membrane protein</topology>
    </subcellularLocation>
</comment>
<keyword evidence="8 10" id="KW-0675">Receptor</keyword>
<feature type="transmembrane region" description="Helical" evidence="10">
    <location>
        <begin position="173"/>
        <end position="206"/>
    </location>
</feature>
<evidence type="ECO:0000256" key="5">
    <source>
        <dbReference type="ARBA" id="ARBA00022725"/>
    </source>
</evidence>
<keyword evidence="6 10" id="KW-1133">Transmembrane helix</keyword>
<evidence type="ECO:0000256" key="1">
    <source>
        <dbReference type="ARBA" id="ARBA00004651"/>
    </source>
</evidence>
<reference evidence="11 12" key="1">
    <citation type="journal article" date="2022" name="Allergy">
        <title>Genome assembly and annotation of Periplaneta americana reveal a comprehensive cockroach allergen profile.</title>
        <authorList>
            <person name="Wang L."/>
            <person name="Xiong Q."/>
            <person name="Saelim N."/>
            <person name="Wang L."/>
            <person name="Nong W."/>
            <person name="Wan A.T."/>
            <person name="Shi M."/>
            <person name="Liu X."/>
            <person name="Cao Q."/>
            <person name="Hui J.H.L."/>
            <person name="Sookrung N."/>
            <person name="Leung T.F."/>
            <person name="Tungtrongchitr A."/>
            <person name="Tsui S.K.W."/>
        </authorList>
    </citation>
    <scope>NUCLEOTIDE SEQUENCE [LARGE SCALE GENOMIC DNA]</scope>
    <source>
        <strain evidence="11">PWHHKU_190912</strain>
    </source>
</reference>
<evidence type="ECO:0000256" key="8">
    <source>
        <dbReference type="ARBA" id="ARBA00023170"/>
    </source>
</evidence>
<evidence type="ECO:0000256" key="6">
    <source>
        <dbReference type="ARBA" id="ARBA00022989"/>
    </source>
</evidence>
<evidence type="ECO:0000256" key="2">
    <source>
        <dbReference type="ARBA" id="ARBA00022475"/>
    </source>
</evidence>
<comment type="similarity">
    <text evidence="10">Belongs to the insect chemoreceptor superfamily. Heteromeric odorant receptor channel (TC 1.A.69) family.</text>
</comment>
<keyword evidence="7 10" id="KW-0472">Membrane</keyword>
<name>A0ABQ8TY33_PERAM</name>
<protein>
    <recommendedName>
        <fullName evidence="10">Odorant receptor</fullName>
    </recommendedName>
</protein>
<evidence type="ECO:0000256" key="7">
    <source>
        <dbReference type="ARBA" id="ARBA00023136"/>
    </source>
</evidence>
<evidence type="ECO:0000313" key="11">
    <source>
        <dbReference type="EMBL" id="KAJ4451631.1"/>
    </source>
</evidence>
<dbReference type="PANTHER" id="PTHR21137">
    <property type="entry name" value="ODORANT RECEPTOR"/>
    <property type="match status" value="1"/>
</dbReference>
<proteinExistence type="inferred from homology"/>
<keyword evidence="9 10" id="KW-0807">Transducer</keyword>
<dbReference type="EMBL" id="JAJSOF020000001">
    <property type="protein sequence ID" value="KAJ4451631.1"/>
    <property type="molecule type" value="Genomic_DNA"/>
</dbReference>
<feature type="transmembrane region" description="Helical" evidence="10">
    <location>
        <begin position="42"/>
        <end position="59"/>
    </location>
</feature>
<evidence type="ECO:0000256" key="10">
    <source>
        <dbReference type="RuleBase" id="RU351113"/>
    </source>
</evidence>
<comment type="caution">
    <text evidence="11">The sequence shown here is derived from an EMBL/GenBank/DDBJ whole genome shotgun (WGS) entry which is preliminary data.</text>
</comment>
<keyword evidence="3 10" id="KW-0716">Sensory transduction</keyword>
<keyword evidence="4 10" id="KW-0812">Transmembrane</keyword>
<feature type="transmembrane region" description="Helical" evidence="10">
    <location>
        <begin position="255"/>
        <end position="278"/>
    </location>
</feature>
<keyword evidence="5 10" id="KW-0552">Olfaction</keyword>
<evidence type="ECO:0000256" key="3">
    <source>
        <dbReference type="ARBA" id="ARBA00022606"/>
    </source>
</evidence>
<gene>
    <name evidence="11" type="ORF">ANN_03100</name>
</gene>